<organism evidence="1 2">
    <name type="scientific">Nitrososphaera viennensis EN76</name>
    <dbReference type="NCBI Taxonomy" id="926571"/>
    <lineage>
        <taxon>Archaea</taxon>
        <taxon>Nitrososphaerota</taxon>
        <taxon>Nitrososphaeria</taxon>
        <taxon>Nitrososphaerales</taxon>
        <taxon>Nitrososphaeraceae</taxon>
        <taxon>Nitrososphaera</taxon>
    </lineage>
</organism>
<evidence type="ECO:0000313" key="1">
    <source>
        <dbReference type="EMBL" id="AIC15551.1"/>
    </source>
</evidence>
<dbReference type="AlphaFoldDB" id="A0A060HPS1"/>
<evidence type="ECO:0000313" key="2">
    <source>
        <dbReference type="Proteomes" id="UP000027093"/>
    </source>
</evidence>
<sequence length="40" mass="4538">MEKKVDNKSKVGNIPIATLKEIVDNTVKQNPKVFERLAEI</sequence>
<protein>
    <submittedName>
        <fullName evidence="1">Uncharacterized protein</fullName>
    </submittedName>
</protein>
<dbReference type="HOGENOM" id="CLU_3282991_0_0_2"/>
<dbReference type="KEGG" id="nvn:NVIE_013160"/>
<dbReference type="Proteomes" id="UP000027093">
    <property type="component" value="Chromosome"/>
</dbReference>
<proteinExistence type="predicted"/>
<gene>
    <name evidence="1" type="ORF">NVIE_013160</name>
</gene>
<accession>A0A060HPS1</accession>
<dbReference type="EMBL" id="CP007536">
    <property type="protein sequence ID" value="AIC15551.1"/>
    <property type="molecule type" value="Genomic_DNA"/>
</dbReference>
<name>A0A060HPS1_9ARCH</name>
<reference evidence="1 2" key="1">
    <citation type="journal article" date="2014" name="Int. J. Syst. Evol. Microbiol.">
        <title>Nitrososphaera viennensis gen. nov., sp. nov., an aerobic and mesophilic, ammonia-oxidizing archaeon from soil and a member of the archaeal phylum Thaumarchaeota.</title>
        <authorList>
            <person name="Stieglmeier M."/>
            <person name="Klingl A."/>
            <person name="Alves R.J."/>
            <person name="Rittmann S.K."/>
            <person name="Melcher M."/>
            <person name="Leisch N."/>
            <person name="Schleper C."/>
        </authorList>
    </citation>
    <scope>NUCLEOTIDE SEQUENCE [LARGE SCALE GENOMIC DNA]</scope>
    <source>
        <strain evidence="1">EN76</strain>
    </source>
</reference>
<dbReference type="STRING" id="926571.NVIE_013160"/>
<keyword evidence="2" id="KW-1185">Reference proteome</keyword>